<dbReference type="PANTHER" id="PTHR46696:SF1">
    <property type="entry name" value="CYTOCHROME P450 YJIB-RELATED"/>
    <property type="match status" value="1"/>
</dbReference>
<dbReference type="InterPro" id="IPR036396">
    <property type="entry name" value="Cyt_P450_sf"/>
</dbReference>
<evidence type="ECO:0000256" key="8">
    <source>
        <dbReference type="RuleBase" id="RU000461"/>
    </source>
</evidence>
<evidence type="ECO:0000313" key="9">
    <source>
        <dbReference type="EMBL" id="ATL66436.1"/>
    </source>
</evidence>
<evidence type="ECO:0000256" key="4">
    <source>
        <dbReference type="ARBA" id="ARBA00022723"/>
    </source>
</evidence>
<dbReference type="PANTHER" id="PTHR46696">
    <property type="entry name" value="P450, PUTATIVE (EUROFUNG)-RELATED"/>
    <property type="match status" value="1"/>
</dbReference>
<dbReference type="PRINTS" id="PR00385">
    <property type="entry name" value="P450"/>
</dbReference>
<accession>A0A291RFS3</accession>
<dbReference type="CDD" id="cd11029">
    <property type="entry name" value="CYP107-like"/>
    <property type="match status" value="1"/>
</dbReference>
<keyword evidence="4 8" id="KW-0479">Metal-binding</keyword>
<keyword evidence="3 8" id="KW-0349">Heme</keyword>
<evidence type="ECO:0000256" key="3">
    <source>
        <dbReference type="ARBA" id="ARBA00022617"/>
    </source>
</evidence>
<name>A0A291RFS3_9NOCA</name>
<dbReference type="GeneID" id="88357679"/>
<dbReference type="GO" id="GO:0020037">
    <property type="term" value="F:heme binding"/>
    <property type="evidence" value="ECO:0007669"/>
    <property type="project" value="InterPro"/>
</dbReference>
<dbReference type="SUPFAM" id="SSF48264">
    <property type="entry name" value="Cytochrome P450"/>
    <property type="match status" value="1"/>
</dbReference>
<evidence type="ECO:0000256" key="5">
    <source>
        <dbReference type="ARBA" id="ARBA00023002"/>
    </source>
</evidence>
<comment type="cofactor">
    <cofactor evidence="1">
        <name>heme</name>
        <dbReference type="ChEBI" id="CHEBI:30413"/>
    </cofactor>
</comment>
<dbReference type="InterPro" id="IPR002397">
    <property type="entry name" value="Cyt_P450_B"/>
</dbReference>
<keyword evidence="7 8" id="KW-0503">Monooxygenase</keyword>
<evidence type="ECO:0000256" key="6">
    <source>
        <dbReference type="ARBA" id="ARBA00023004"/>
    </source>
</evidence>
<dbReference type="Gene3D" id="1.10.630.10">
    <property type="entry name" value="Cytochrome P450"/>
    <property type="match status" value="1"/>
</dbReference>
<dbReference type="PRINTS" id="PR00359">
    <property type="entry name" value="BP450"/>
</dbReference>
<organism evidence="9 10">
    <name type="scientific">Nocardia terpenica</name>
    <dbReference type="NCBI Taxonomy" id="455432"/>
    <lineage>
        <taxon>Bacteria</taxon>
        <taxon>Bacillati</taxon>
        <taxon>Actinomycetota</taxon>
        <taxon>Actinomycetes</taxon>
        <taxon>Mycobacteriales</taxon>
        <taxon>Nocardiaceae</taxon>
        <taxon>Nocardia</taxon>
    </lineage>
</organism>
<dbReference type="Proteomes" id="UP000221961">
    <property type="component" value="Chromosome"/>
</dbReference>
<evidence type="ECO:0000313" key="10">
    <source>
        <dbReference type="Proteomes" id="UP000221961"/>
    </source>
</evidence>
<dbReference type="FunFam" id="1.10.630.10:FF:000018">
    <property type="entry name" value="Cytochrome P450 monooxygenase"/>
    <property type="match status" value="1"/>
</dbReference>
<evidence type="ECO:0000256" key="1">
    <source>
        <dbReference type="ARBA" id="ARBA00001971"/>
    </source>
</evidence>
<evidence type="ECO:0000256" key="2">
    <source>
        <dbReference type="ARBA" id="ARBA00010617"/>
    </source>
</evidence>
<dbReference type="InterPro" id="IPR001128">
    <property type="entry name" value="Cyt_P450"/>
</dbReference>
<reference evidence="9 10" key="1">
    <citation type="submission" date="2017-10" db="EMBL/GenBank/DDBJ databases">
        <title>Comparative genomics between pathogenic Norcardia.</title>
        <authorList>
            <person name="Zeng L."/>
        </authorList>
    </citation>
    <scope>NUCLEOTIDE SEQUENCE [LARGE SCALE GENOMIC DNA]</scope>
    <source>
        <strain evidence="9 10">NC_YFY_NT001</strain>
    </source>
</reference>
<proteinExistence type="inferred from homology"/>
<sequence>MNPEPLVLDPAGTDIQGESARLRELGPATLVELPGGVRAWSVTDTELLKYLLTDPRVSKDAHRHWPSYINGELPQDWPLLPFVSVSNMFTAYGSHHQRLRRMLAPAFTHRRTVALRPRIEEIANDLLNDLAAIPSGRIADLRADFAYPLPIRVISEMLGVPPALGPGLHRCVDAIFDTTIGPRESQSHFAEMNRLLAEELIPAKRREPGDDMTSLLIATHDAEGDDRLTEKELVDTLVLVVVAGHETTVNLLDQAILALLTRPDQLATVLGGKVGWDEVVEETLRFEAPIAHMLLRYAVADIELDGVRLAKGDAILASFAAANRDPKVYGDDAGIFDVTRRNKEHLAFGHGVHRCMGAPLARLEATIALPALFRRFPDMRLAVDPDRIDAVVSFISNGHKQLPVYLNSPR</sequence>
<dbReference type="GO" id="GO:0004497">
    <property type="term" value="F:monooxygenase activity"/>
    <property type="evidence" value="ECO:0007669"/>
    <property type="project" value="UniProtKB-KW"/>
</dbReference>
<keyword evidence="5 8" id="KW-0560">Oxidoreductase</keyword>
<dbReference type="GO" id="GO:0016705">
    <property type="term" value="F:oxidoreductase activity, acting on paired donors, with incorporation or reduction of molecular oxygen"/>
    <property type="evidence" value="ECO:0007669"/>
    <property type="project" value="InterPro"/>
</dbReference>
<dbReference type="KEGG" id="ntp:CRH09_09685"/>
<dbReference type="GO" id="GO:0005506">
    <property type="term" value="F:iron ion binding"/>
    <property type="evidence" value="ECO:0007669"/>
    <property type="project" value="InterPro"/>
</dbReference>
<dbReference type="RefSeq" id="WP_098693634.1">
    <property type="nucleotide sequence ID" value="NZ_CP023778.1"/>
</dbReference>
<gene>
    <name evidence="9" type="ORF">CRH09_09685</name>
</gene>
<dbReference type="Pfam" id="PF00067">
    <property type="entry name" value="p450"/>
    <property type="match status" value="1"/>
</dbReference>
<dbReference type="AlphaFoldDB" id="A0A291RFS3"/>
<protein>
    <submittedName>
        <fullName evidence="9">Cytochrome P450</fullName>
    </submittedName>
</protein>
<keyword evidence="6 8" id="KW-0408">Iron</keyword>
<dbReference type="InterPro" id="IPR017972">
    <property type="entry name" value="Cyt_P450_CS"/>
</dbReference>
<comment type="similarity">
    <text evidence="2 8">Belongs to the cytochrome P450 family.</text>
</comment>
<evidence type="ECO:0000256" key="7">
    <source>
        <dbReference type="ARBA" id="ARBA00023033"/>
    </source>
</evidence>
<dbReference type="EMBL" id="CP023778">
    <property type="protein sequence ID" value="ATL66436.1"/>
    <property type="molecule type" value="Genomic_DNA"/>
</dbReference>
<dbReference type="PROSITE" id="PS00086">
    <property type="entry name" value="CYTOCHROME_P450"/>
    <property type="match status" value="1"/>
</dbReference>